<dbReference type="GeneID" id="90542203"/>
<sequence>MIKQEFYVLEEIDEKNYENIRKQASIIIDDNIYSDFVKFNNYINEKNLDQVTDLLKSHNYNSTIDATKEVVNINRKLEIFNAANKKKVKKFLEMKKKKKEIYYTELD</sequence>
<evidence type="ECO:0000313" key="1">
    <source>
        <dbReference type="EMBL" id="WUR04372.1"/>
    </source>
</evidence>
<proteinExistence type="predicted"/>
<evidence type="ECO:0000313" key="2">
    <source>
        <dbReference type="Proteomes" id="UP001334084"/>
    </source>
</evidence>
<protein>
    <submittedName>
        <fullName evidence="1">Uncharacterized protein</fullName>
    </submittedName>
</protein>
<keyword evidence="2" id="KW-1185">Reference proteome</keyword>
<dbReference type="RefSeq" id="XP_065330517.1">
    <property type="nucleotide sequence ID" value="XM_065474445.1"/>
</dbReference>
<organism evidence="1 2">
    <name type="scientific">Vairimorpha necatrix</name>
    <dbReference type="NCBI Taxonomy" id="6039"/>
    <lineage>
        <taxon>Eukaryota</taxon>
        <taxon>Fungi</taxon>
        <taxon>Fungi incertae sedis</taxon>
        <taxon>Microsporidia</taxon>
        <taxon>Nosematidae</taxon>
        <taxon>Vairimorpha</taxon>
    </lineage>
</organism>
<reference evidence="1" key="1">
    <citation type="journal article" date="2024" name="BMC Genomics">
        <title>Functional annotation of a divergent genome using sequence and structure-based similarity.</title>
        <authorList>
            <person name="Svedberg D."/>
            <person name="Winiger R.R."/>
            <person name="Berg A."/>
            <person name="Sharma H."/>
            <person name="Tellgren-Roth C."/>
            <person name="Debrunner-Vossbrinck B.A."/>
            <person name="Vossbrinck C.R."/>
            <person name="Barandun J."/>
        </authorList>
    </citation>
    <scope>NUCLEOTIDE SEQUENCE</scope>
    <source>
        <strain evidence="1">Illinois isolate</strain>
    </source>
</reference>
<name>A0AAX4JEF2_9MICR</name>
<accession>A0AAX4JEF2</accession>
<gene>
    <name evidence="1" type="ORF">VNE69_08127</name>
</gene>
<dbReference type="AlphaFoldDB" id="A0AAX4JEF2"/>
<dbReference type="EMBL" id="CP142733">
    <property type="protein sequence ID" value="WUR04372.1"/>
    <property type="molecule type" value="Genomic_DNA"/>
</dbReference>
<dbReference type="KEGG" id="vnx:VNE69_08127"/>
<dbReference type="Proteomes" id="UP001334084">
    <property type="component" value="Chromosome 8"/>
</dbReference>